<dbReference type="PANTHER" id="PTHR11895">
    <property type="entry name" value="TRANSAMIDASE"/>
    <property type="match status" value="1"/>
</dbReference>
<organism evidence="3 4">
    <name type="scientific">Thalassotalea algicola</name>
    <dbReference type="NCBI Taxonomy" id="2716224"/>
    <lineage>
        <taxon>Bacteria</taxon>
        <taxon>Pseudomonadati</taxon>
        <taxon>Pseudomonadota</taxon>
        <taxon>Gammaproteobacteria</taxon>
        <taxon>Alteromonadales</taxon>
        <taxon>Colwelliaceae</taxon>
        <taxon>Thalassotalea</taxon>
    </lineage>
</organism>
<dbReference type="AlphaFoldDB" id="A0A7Y0LBP9"/>
<comment type="caution">
    <text evidence="3">The sequence shown here is derived from an EMBL/GenBank/DDBJ whole genome shotgun (WGS) entry which is preliminary data.</text>
</comment>
<dbReference type="RefSeq" id="WP_169073470.1">
    <property type="nucleotide sequence ID" value="NZ_JABBXH010000001.1"/>
</dbReference>
<protein>
    <submittedName>
        <fullName evidence="3">Amidase</fullName>
    </submittedName>
</protein>
<dbReference type="Pfam" id="PF01425">
    <property type="entry name" value="Amidase"/>
    <property type="match status" value="1"/>
</dbReference>
<dbReference type="InterPro" id="IPR000120">
    <property type="entry name" value="Amidase"/>
</dbReference>
<keyword evidence="4" id="KW-1185">Reference proteome</keyword>
<evidence type="ECO:0000256" key="1">
    <source>
        <dbReference type="ARBA" id="ARBA00009199"/>
    </source>
</evidence>
<dbReference type="PANTHER" id="PTHR11895:SF7">
    <property type="entry name" value="GLUTAMYL-TRNA(GLN) AMIDOTRANSFERASE SUBUNIT A, MITOCHONDRIAL"/>
    <property type="match status" value="1"/>
</dbReference>
<dbReference type="InterPro" id="IPR023631">
    <property type="entry name" value="Amidase_dom"/>
</dbReference>
<evidence type="ECO:0000313" key="4">
    <source>
        <dbReference type="Proteomes" id="UP000568664"/>
    </source>
</evidence>
<dbReference type="EMBL" id="JABBXH010000001">
    <property type="protein sequence ID" value="NMP30130.1"/>
    <property type="molecule type" value="Genomic_DNA"/>
</dbReference>
<dbReference type="SUPFAM" id="SSF75304">
    <property type="entry name" value="Amidase signature (AS) enzymes"/>
    <property type="match status" value="1"/>
</dbReference>
<comment type="similarity">
    <text evidence="1">Belongs to the amidase family.</text>
</comment>
<proteinExistence type="inferred from homology"/>
<feature type="domain" description="Amidase" evidence="2">
    <location>
        <begin position="54"/>
        <end position="432"/>
    </location>
</feature>
<dbReference type="GO" id="GO:0003824">
    <property type="term" value="F:catalytic activity"/>
    <property type="evidence" value="ECO:0007669"/>
    <property type="project" value="InterPro"/>
</dbReference>
<gene>
    <name evidence="3" type="ORF">HII17_01025</name>
</gene>
<evidence type="ECO:0000313" key="3">
    <source>
        <dbReference type="EMBL" id="NMP30130.1"/>
    </source>
</evidence>
<sequence>MADLSLLSQDFTAQIELVSSGQLSLSELHTAQQQLIEQVNPKLNAFIHQPETAELSSSNGPLAGVSITVKDNIDVLGMPTTAGLETRRHFQPQQNAFVIEKFKLAGANISGKLNMHEGALGASNHNSHYGDCFNPYDFDLTSGGSSGGSGAAVASCMSPLALGTDTMGSVRIPASYCGVFGYKPSRGAVSNRGSVTCSRVMDNIGPLARSARDLTLAANIMLGFDPHSAESQPMHFSKHFPASARLLVPENLKELGVDQSIVEDFEKGLKVFEQMGFEINTFSFDDFGASAEQGYDFGAARRAGLIICEADMRVEHELDWQKNNAAFSPYLNSLLSYIDSKSPMDVMKAERVLEEAVVTARKLFSFGHYLLMPTTPQRAFSMSARVPPNQADLTSFANQAGLCAVSMPMKTERELPAGMQLVGPQGSDFQLLQLAEQWQQHAGYQYQVPTAIKALVDN</sequence>
<dbReference type="Gene3D" id="3.90.1300.10">
    <property type="entry name" value="Amidase signature (AS) domain"/>
    <property type="match status" value="1"/>
</dbReference>
<dbReference type="Proteomes" id="UP000568664">
    <property type="component" value="Unassembled WGS sequence"/>
</dbReference>
<accession>A0A7Y0LBP9</accession>
<reference evidence="3 4" key="1">
    <citation type="submission" date="2020-04" db="EMBL/GenBank/DDBJ databases">
        <title>Thalassotalea sp. M1531, isolated from the surface of marine red alga.</title>
        <authorList>
            <person name="Pang L."/>
            <person name="Lu D.-C."/>
        </authorList>
    </citation>
    <scope>NUCLEOTIDE SEQUENCE [LARGE SCALE GENOMIC DNA]</scope>
    <source>
        <strain evidence="3 4">M1531</strain>
    </source>
</reference>
<evidence type="ECO:0000259" key="2">
    <source>
        <dbReference type="Pfam" id="PF01425"/>
    </source>
</evidence>
<name>A0A7Y0LBP9_9GAMM</name>
<dbReference type="InterPro" id="IPR036928">
    <property type="entry name" value="AS_sf"/>
</dbReference>